<dbReference type="EMBL" id="CAMXCT010001691">
    <property type="protein sequence ID" value="CAI3992269.1"/>
    <property type="molecule type" value="Genomic_DNA"/>
</dbReference>
<evidence type="ECO:0000313" key="6">
    <source>
        <dbReference type="Proteomes" id="UP001152797"/>
    </source>
</evidence>
<feature type="coiled-coil region" evidence="1">
    <location>
        <begin position="86"/>
        <end position="113"/>
    </location>
</feature>
<proteinExistence type="predicted"/>
<evidence type="ECO:0000256" key="1">
    <source>
        <dbReference type="SAM" id="Coils"/>
    </source>
</evidence>
<evidence type="ECO:0000313" key="3">
    <source>
        <dbReference type="EMBL" id="CAI3992269.1"/>
    </source>
</evidence>
<organism evidence="3">
    <name type="scientific">Cladocopium goreaui</name>
    <dbReference type="NCBI Taxonomy" id="2562237"/>
    <lineage>
        <taxon>Eukaryota</taxon>
        <taxon>Sar</taxon>
        <taxon>Alveolata</taxon>
        <taxon>Dinophyceae</taxon>
        <taxon>Suessiales</taxon>
        <taxon>Symbiodiniaceae</taxon>
        <taxon>Cladocopium</taxon>
    </lineage>
</organism>
<reference evidence="4" key="2">
    <citation type="submission" date="2024-04" db="EMBL/GenBank/DDBJ databases">
        <authorList>
            <person name="Chen Y."/>
            <person name="Shah S."/>
            <person name="Dougan E. K."/>
            <person name="Thang M."/>
            <person name="Chan C."/>
        </authorList>
    </citation>
    <scope>NUCLEOTIDE SEQUENCE [LARGE SCALE GENOMIC DNA]</scope>
</reference>
<dbReference type="EMBL" id="CAMXCT020001691">
    <property type="protein sequence ID" value="CAL1145644.1"/>
    <property type="molecule type" value="Genomic_DNA"/>
</dbReference>
<dbReference type="Proteomes" id="UP001152797">
    <property type="component" value="Unassembled WGS sequence"/>
</dbReference>
<gene>
    <name evidence="3" type="ORF">C1SCF055_LOCUS19109</name>
</gene>
<evidence type="ECO:0000313" key="4">
    <source>
        <dbReference type="EMBL" id="CAL1145644.1"/>
    </source>
</evidence>
<evidence type="ECO:0000256" key="2">
    <source>
        <dbReference type="SAM" id="MobiDB-lite"/>
    </source>
</evidence>
<protein>
    <submittedName>
        <fullName evidence="5">Ankyrin repeat and protein kinase domain-containing protein 1</fullName>
    </submittedName>
</protein>
<dbReference type="AlphaFoldDB" id="A0A9P1FWJ7"/>
<feature type="compositionally biased region" description="Acidic residues" evidence="2">
    <location>
        <begin position="37"/>
        <end position="48"/>
    </location>
</feature>
<comment type="caution">
    <text evidence="3">The sequence shown here is derived from an EMBL/GenBank/DDBJ whole genome shotgun (WGS) entry which is preliminary data.</text>
</comment>
<accession>A0A9P1FWJ7</accession>
<keyword evidence="5" id="KW-0808">Transferase</keyword>
<feature type="compositionally biased region" description="Basic and acidic residues" evidence="2">
    <location>
        <begin position="56"/>
        <end position="72"/>
    </location>
</feature>
<reference evidence="3" key="1">
    <citation type="submission" date="2022-10" db="EMBL/GenBank/DDBJ databases">
        <authorList>
            <person name="Chen Y."/>
            <person name="Dougan E. K."/>
            <person name="Chan C."/>
            <person name="Rhodes N."/>
            <person name="Thang M."/>
        </authorList>
    </citation>
    <scope>NUCLEOTIDE SEQUENCE</scope>
</reference>
<keyword evidence="6" id="KW-1185">Reference proteome</keyword>
<dbReference type="EMBL" id="CAMXCT030001691">
    <property type="protein sequence ID" value="CAL4779581.1"/>
    <property type="molecule type" value="Genomic_DNA"/>
</dbReference>
<name>A0A9P1FWJ7_9DINO</name>
<keyword evidence="1" id="KW-0175">Coiled coil</keyword>
<keyword evidence="5" id="KW-0418">Kinase</keyword>
<feature type="region of interest" description="Disordered" evidence="2">
    <location>
        <begin position="29"/>
        <end position="74"/>
    </location>
</feature>
<evidence type="ECO:0000313" key="5">
    <source>
        <dbReference type="EMBL" id="CAL4779581.1"/>
    </source>
</evidence>
<sequence>MKKKNTSKSPVVKAGVLAGKVKGLLPEALDLSSLKAEEDDDGPPEELTTETAAAVEEEKVKKAKPKKGDAKPKSKAVKYLWEEPENQELLELLRQETETKRQAKATRARVEKDGVVLIKQGADEDDLEASNFLKEELFSRRKRKRSVRDRFDRNVLSAFSRARPLHVVNPRKKTRQAATALGK</sequence>
<dbReference type="GO" id="GO:0016301">
    <property type="term" value="F:kinase activity"/>
    <property type="evidence" value="ECO:0007669"/>
    <property type="project" value="UniProtKB-KW"/>
</dbReference>